<evidence type="ECO:0000256" key="9">
    <source>
        <dbReference type="ARBA" id="ARBA00023242"/>
    </source>
</evidence>
<dbReference type="GO" id="GO:0003697">
    <property type="term" value="F:single-stranded DNA binding"/>
    <property type="evidence" value="ECO:0007669"/>
    <property type="project" value="TreeGrafter"/>
</dbReference>
<evidence type="ECO:0000313" key="12">
    <source>
        <dbReference type="Proteomes" id="UP000282876"/>
    </source>
</evidence>
<dbReference type="SUPFAM" id="SSF47781">
    <property type="entry name" value="RuvA domain 2-like"/>
    <property type="match status" value="1"/>
</dbReference>
<dbReference type="SMART" id="SM00891">
    <property type="entry name" value="ERCC4"/>
    <property type="match status" value="1"/>
</dbReference>
<dbReference type="CDD" id="cd20078">
    <property type="entry name" value="XPF_nuclease_XPF_euk"/>
    <property type="match status" value="1"/>
</dbReference>
<dbReference type="SUPFAM" id="SSF52980">
    <property type="entry name" value="Restriction endonuclease-like"/>
    <property type="match status" value="1"/>
</dbReference>
<evidence type="ECO:0000256" key="3">
    <source>
        <dbReference type="ARBA" id="ARBA00022722"/>
    </source>
</evidence>
<dbReference type="PANTHER" id="PTHR10150:SF0">
    <property type="entry name" value="DNA REPAIR ENDONUCLEASE XPF"/>
    <property type="match status" value="1"/>
</dbReference>
<accession>A0A437AQE3</accession>
<dbReference type="InterPro" id="IPR006166">
    <property type="entry name" value="ERCC4_domain"/>
</dbReference>
<keyword evidence="5" id="KW-0227">DNA damage</keyword>
<organism evidence="11 12">
    <name type="scientific">Tubulinosema ratisbonensis</name>
    <dbReference type="NCBI Taxonomy" id="291195"/>
    <lineage>
        <taxon>Eukaryota</taxon>
        <taxon>Fungi</taxon>
        <taxon>Fungi incertae sedis</taxon>
        <taxon>Microsporidia</taxon>
        <taxon>Tubulinosematoidea</taxon>
        <taxon>Tubulinosematidae</taxon>
        <taxon>Tubulinosema</taxon>
    </lineage>
</organism>
<evidence type="ECO:0000259" key="10">
    <source>
        <dbReference type="SMART" id="SM00891"/>
    </source>
</evidence>
<comment type="caution">
    <text evidence="11">The sequence shown here is derived from an EMBL/GenBank/DDBJ whole genome shotgun (WGS) entry which is preliminary data.</text>
</comment>
<dbReference type="InterPro" id="IPR010994">
    <property type="entry name" value="RuvA_2-like"/>
</dbReference>
<dbReference type="PANTHER" id="PTHR10150">
    <property type="entry name" value="DNA REPAIR ENDONUCLEASE XPF"/>
    <property type="match status" value="1"/>
</dbReference>
<evidence type="ECO:0000313" key="11">
    <source>
        <dbReference type="EMBL" id="RVD93322.1"/>
    </source>
</evidence>
<evidence type="ECO:0000256" key="8">
    <source>
        <dbReference type="ARBA" id="ARBA00023204"/>
    </source>
</evidence>
<dbReference type="GO" id="GO:0000712">
    <property type="term" value="P:resolution of meiotic recombination intermediates"/>
    <property type="evidence" value="ECO:0007669"/>
    <property type="project" value="TreeGrafter"/>
</dbReference>
<evidence type="ECO:0000256" key="7">
    <source>
        <dbReference type="ARBA" id="ARBA00023125"/>
    </source>
</evidence>
<keyword evidence="4" id="KW-0255">Endonuclease</keyword>
<dbReference type="GO" id="GO:0003684">
    <property type="term" value="F:damaged DNA binding"/>
    <property type="evidence" value="ECO:0007669"/>
    <property type="project" value="TreeGrafter"/>
</dbReference>
<protein>
    <submittedName>
        <fullName evidence="11">ERCC4-type nuclease</fullName>
    </submittedName>
</protein>
<dbReference type="VEuPathDB" id="MicrosporidiaDB:TUBRATIS_001410"/>
<evidence type="ECO:0000256" key="6">
    <source>
        <dbReference type="ARBA" id="ARBA00022801"/>
    </source>
</evidence>
<dbReference type="Pfam" id="PF02732">
    <property type="entry name" value="ERCC4"/>
    <property type="match status" value="1"/>
</dbReference>
<dbReference type="EMBL" id="RCSS01000046">
    <property type="protein sequence ID" value="RVD93322.1"/>
    <property type="molecule type" value="Genomic_DNA"/>
</dbReference>
<name>A0A437AQE3_9MICR</name>
<dbReference type="STRING" id="291195.A0A437AQE3"/>
<comment type="subcellular location">
    <subcellularLocation>
        <location evidence="1">Nucleus</location>
    </subcellularLocation>
</comment>
<reference evidence="11 12" key="1">
    <citation type="submission" date="2018-10" db="EMBL/GenBank/DDBJ databases">
        <title>Draft genome sequence of the microsporidian Tubulinosema ratisbonensis.</title>
        <authorList>
            <person name="Polonais V."/>
            <person name="Peyretaillade E."/>
            <person name="Niehus S."/>
            <person name="Wawrzyniak I."/>
            <person name="Franchet A."/>
            <person name="Gaspin C."/>
            <person name="Reichstadt M."/>
            <person name="Belser C."/>
            <person name="Labadie K."/>
            <person name="Delbac F."/>
            <person name="Ferrandon D."/>
        </authorList>
    </citation>
    <scope>NUCLEOTIDE SEQUENCE [LARGE SCALE GENOMIC DNA]</scope>
    <source>
        <strain evidence="11 12">Franzen</strain>
    </source>
</reference>
<evidence type="ECO:0000256" key="4">
    <source>
        <dbReference type="ARBA" id="ARBA00022759"/>
    </source>
</evidence>
<evidence type="ECO:0000256" key="5">
    <source>
        <dbReference type="ARBA" id="ARBA00022763"/>
    </source>
</evidence>
<dbReference type="InterPro" id="IPR047520">
    <property type="entry name" value="XPF_nuclease"/>
</dbReference>
<keyword evidence="9" id="KW-0539">Nucleus</keyword>
<evidence type="ECO:0000256" key="2">
    <source>
        <dbReference type="ARBA" id="ARBA00010015"/>
    </source>
</evidence>
<evidence type="ECO:0000256" key="1">
    <source>
        <dbReference type="ARBA" id="ARBA00004123"/>
    </source>
</evidence>
<dbReference type="InterPro" id="IPR011335">
    <property type="entry name" value="Restrct_endonuc-II-like"/>
</dbReference>
<keyword evidence="3" id="KW-0540">Nuclease</keyword>
<dbReference type="GO" id="GO:0000014">
    <property type="term" value="F:single-stranded DNA endodeoxyribonuclease activity"/>
    <property type="evidence" value="ECO:0007669"/>
    <property type="project" value="TreeGrafter"/>
</dbReference>
<keyword evidence="7" id="KW-0238">DNA-binding</keyword>
<comment type="similarity">
    <text evidence="2">Belongs to the XPF family.</text>
</comment>
<dbReference type="GO" id="GO:0000110">
    <property type="term" value="C:nucleotide-excision repair factor 1 complex"/>
    <property type="evidence" value="ECO:0007669"/>
    <property type="project" value="TreeGrafter"/>
</dbReference>
<dbReference type="AlphaFoldDB" id="A0A437AQE3"/>
<feature type="domain" description="ERCC4" evidence="10">
    <location>
        <begin position="463"/>
        <end position="542"/>
    </location>
</feature>
<gene>
    <name evidence="11" type="ORF">TUBRATIS_001410</name>
</gene>
<dbReference type="OrthoDB" id="361020at2759"/>
<keyword evidence="6" id="KW-0378">Hydrolase</keyword>
<keyword evidence="12" id="KW-1185">Reference proteome</keyword>
<proteinExistence type="inferred from homology"/>
<dbReference type="Gene3D" id="3.40.50.10130">
    <property type="match status" value="1"/>
</dbReference>
<dbReference type="Proteomes" id="UP000282876">
    <property type="component" value="Unassembled WGS sequence"/>
</dbReference>
<dbReference type="Gene3D" id="1.10.150.20">
    <property type="entry name" value="5' to 3' exonuclease, C-terminal subdomain"/>
    <property type="match status" value="1"/>
</dbReference>
<keyword evidence="8" id="KW-0234">DNA repair</keyword>
<dbReference type="GO" id="GO:0000724">
    <property type="term" value="P:double-strand break repair via homologous recombination"/>
    <property type="evidence" value="ECO:0007669"/>
    <property type="project" value="TreeGrafter"/>
</dbReference>
<dbReference type="GO" id="GO:1901255">
    <property type="term" value="P:nucleotide-excision repair involved in interstrand cross-link repair"/>
    <property type="evidence" value="ECO:0007669"/>
    <property type="project" value="TreeGrafter"/>
</dbReference>
<sequence length="666" mass="78369">MLFFENEILNATTNKNHLLIMAEGLGIMNIIRKELHLYDYDYTLVILLNFDEPKVEFLSKKIKINNFTNILSQERNKAYKKGGIFNVSQRMFISDLLNENIMINKISAIFISNTEKLFPMSTECFIVQLVRKVNKDCVIKCYSEKPYFFTNSLTFLDEMFQSLRIEELILFPRFHEAVKESLVPFYFNEHKINLNKEIKELQVYLVDLIQSVTNQFNILSRKEKKENKEISSDILLNDHLSFKSDTVKGKQLIFDVYNIRRLVFLLFSVDIELFYEEFNILFQQQIESEGTWINNLSSHLLKEKLEEMISKKRNEISQKKVKISEEKEFFYNSKLKKLISLVQEYKNKKICLLSKSSEIVNLICKHFNEECQGFSHEEFKLVEENFDVYILLDPSLSSLRKLEIIYAKNSKIIVDSLCFKESLEEQKSLIALREEKDSFVSLIDKRSKQGLFFIEDEEKIDLKVVIDVREMRSTLPFSMYKHGLTLEVCTLSVGDYFLNSICIERKEIGDLIGSLNSGRLFNQINQLSNLFESPILLIEFSGRMSLNDYLKKNQLSKFIILLINFPKLKVLWSNSDNLTIKCLTGLESKKVEKKMEYKIEPELMEILLSIEGVNSYNVYKIINNFENLRELSLAEESKLVKLVGELNGKKIYDFFRKELSDKFKRR</sequence>